<sequence>MPFGSEHKENRLRISSIPQPTMRETHTTTLERNANESTTLQIDDKELTEVAVVLRKLMKSNVTLEQLAKLLGEDIDNSTSHSSQIGAQHSTERIKNDGLKNGATKMFLKSPTSAKHSSQTHYISRAEINESIERSNGINQNQLNNDLGNESKRQQQQNLDKLEHFKPEETSTEIASQNSILTNISESFREDEPSKTSKKAEDAHHENRKENVLLAMDR</sequence>
<evidence type="ECO:0000313" key="3">
    <source>
        <dbReference type="Proteomes" id="UP000267096"/>
    </source>
</evidence>
<proteinExistence type="predicted"/>
<dbReference type="WBParaSite" id="ASIM_0000411301-mRNA-1">
    <property type="protein sequence ID" value="ASIM_0000411301-mRNA-1"/>
    <property type="gene ID" value="ASIM_0000411301"/>
</dbReference>
<evidence type="ECO:0000256" key="1">
    <source>
        <dbReference type="SAM" id="MobiDB-lite"/>
    </source>
</evidence>
<reference evidence="2 3" key="2">
    <citation type="submission" date="2018-11" db="EMBL/GenBank/DDBJ databases">
        <authorList>
            <consortium name="Pathogen Informatics"/>
        </authorList>
    </citation>
    <scope>NUCLEOTIDE SEQUENCE [LARGE SCALE GENOMIC DNA]</scope>
</reference>
<name>A0A0M3J952_ANISI</name>
<dbReference type="EMBL" id="UYRR01006490">
    <property type="protein sequence ID" value="VDK22668.1"/>
    <property type="molecule type" value="Genomic_DNA"/>
</dbReference>
<feature type="region of interest" description="Disordered" evidence="1">
    <location>
        <begin position="76"/>
        <end position="99"/>
    </location>
</feature>
<organism evidence="4">
    <name type="scientific">Anisakis simplex</name>
    <name type="common">Herring worm</name>
    <dbReference type="NCBI Taxonomy" id="6269"/>
    <lineage>
        <taxon>Eukaryota</taxon>
        <taxon>Metazoa</taxon>
        <taxon>Ecdysozoa</taxon>
        <taxon>Nematoda</taxon>
        <taxon>Chromadorea</taxon>
        <taxon>Rhabditida</taxon>
        <taxon>Spirurina</taxon>
        <taxon>Ascaridomorpha</taxon>
        <taxon>Ascaridoidea</taxon>
        <taxon>Anisakidae</taxon>
        <taxon>Anisakis</taxon>
        <taxon>Anisakis simplex complex</taxon>
    </lineage>
</organism>
<protein>
    <submittedName>
        <fullName evidence="2 4">Uncharacterized protein</fullName>
    </submittedName>
</protein>
<evidence type="ECO:0000313" key="4">
    <source>
        <dbReference type="WBParaSite" id="ASIM_0000411301-mRNA-1"/>
    </source>
</evidence>
<evidence type="ECO:0000313" key="2">
    <source>
        <dbReference type="EMBL" id="VDK22668.1"/>
    </source>
</evidence>
<feature type="compositionally biased region" description="Basic and acidic residues" evidence="1">
    <location>
        <begin position="187"/>
        <end position="218"/>
    </location>
</feature>
<feature type="compositionally biased region" description="Basic and acidic residues" evidence="1">
    <location>
        <begin position="1"/>
        <end position="12"/>
    </location>
</feature>
<feature type="compositionally biased region" description="Basic and acidic residues" evidence="1">
    <location>
        <begin position="160"/>
        <end position="169"/>
    </location>
</feature>
<feature type="compositionally biased region" description="Polar residues" evidence="1">
    <location>
        <begin position="134"/>
        <end position="159"/>
    </location>
</feature>
<gene>
    <name evidence="2" type="ORF">ASIM_LOCUS3936</name>
</gene>
<feature type="compositionally biased region" description="Polar residues" evidence="1">
    <location>
        <begin position="172"/>
        <end position="186"/>
    </location>
</feature>
<reference evidence="4" key="1">
    <citation type="submission" date="2017-02" db="UniProtKB">
        <authorList>
            <consortium name="WormBaseParasite"/>
        </authorList>
    </citation>
    <scope>IDENTIFICATION</scope>
</reference>
<dbReference type="Proteomes" id="UP000267096">
    <property type="component" value="Unassembled WGS sequence"/>
</dbReference>
<feature type="compositionally biased region" description="Polar residues" evidence="1">
    <location>
        <begin position="77"/>
        <end position="89"/>
    </location>
</feature>
<feature type="region of interest" description="Disordered" evidence="1">
    <location>
        <begin position="133"/>
        <end position="218"/>
    </location>
</feature>
<keyword evidence="3" id="KW-1185">Reference proteome</keyword>
<feature type="region of interest" description="Disordered" evidence="1">
    <location>
        <begin position="1"/>
        <end position="29"/>
    </location>
</feature>
<accession>A0A0M3J952</accession>
<dbReference type="AlphaFoldDB" id="A0A0M3J952"/>